<dbReference type="InterPro" id="IPR050180">
    <property type="entry name" value="RNR_Ribonuclease"/>
</dbReference>
<name>S2STL2_LACPA</name>
<dbReference type="PATRIC" id="fig|1256206.3.peg.359"/>
<reference evidence="3 4" key="1">
    <citation type="journal article" date="2013" name="PLoS ONE">
        <title>Lactobacillus paracasei comparative genomics: towards species pan-genome definition and exploitation of diversity.</title>
        <authorList>
            <person name="Smokvina T."/>
            <person name="Wels M."/>
            <person name="Polka J."/>
            <person name="Chervaux C."/>
            <person name="Brisse S."/>
            <person name="Boekhorst J."/>
            <person name="van Hylckama Vlieg J.E."/>
            <person name="Siezen R.J."/>
        </authorList>
    </citation>
    <scope>NUCLEOTIDE SEQUENCE [LARGE SCALE GENOMIC DNA]</scope>
    <source>
        <strain evidence="3 4">Lpp126</strain>
    </source>
</reference>
<feature type="region of interest" description="Disordered" evidence="1">
    <location>
        <begin position="244"/>
        <end position="312"/>
    </location>
</feature>
<dbReference type="Pfam" id="PF00575">
    <property type="entry name" value="S1"/>
    <property type="match status" value="1"/>
</dbReference>
<dbReference type="Pfam" id="PF00773">
    <property type="entry name" value="RNB"/>
    <property type="match status" value="1"/>
</dbReference>
<evidence type="ECO:0000313" key="3">
    <source>
        <dbReference type="EMBL" id="EPC87046.1"/>
    </source>
</evidence>
<dbReference type="GO" id="GO:0005829">
    <property type="term" value="C:cytosol"/>
    <property type="evidence" value="ECO:0007669"/>
    <property type="project" value="TreeGrafter"/>
</dbReference>
<dbReference type="PROSITE" id="PS50126">
    <property type="entry name" value="S1"/>
    <property type="match status" value="1"/>
</dbReference>
<organism evidence="3 4">
    <name type="scientific">Lacticaseibacillus paracasei subsp. paracasei Lpp126</name>
    <dbReference type="NCBI Taxonomy" id="1256206"/>
    <lineage>
        <taxon>Bacteria</taxon>
        <taxon>Bacillati</taxon>
        <taxon>Bacillota</taxon>
        <taxon>Bacilli</taxon>
        <taxon>Lactobacillales</taxon>
        <taxon>Lactobacillaceae</taxon>
        <taxon>Lacticaseibacillus</taxon>
    </lineage>
</organism>
<gene>
    <name evidence="3" type="ORF">Lpp126_02242</name>
</gene>
<evidence type="ECO:0000259" key="2">
    <source>
        <dbReference type="PROSITE" id="PS50126"/>
    </source>
</evidence>
<feature type="compositionally biased region" description="Basic residues" evidence="1">
    <location>
        <begin position="301"/>
        <end position="312"/>
    </location>
</feature>
<dbReference type="GO" id="GO:0003723">
    <property type="term" value="F:RNA binding"/>
    <property type="evidence" value="ECO:0007669"/>
    <property type="project" value="InterPro"/>
</dbReference>
<feature type="compositionally biased region" description="Basic and acidic residues" evidence="1">
    <location>
        <begin position="256"/>
        <end position="268"/>
    </location>
</feature>
<comment type="caution">
    <text evidence="3">The sequence shown here is derived from an EMBL/GenBank/DDBJ whole genome shotgun (WGS) entry which is preliminary data.</text>
</comment>
<dbReference type="PANTHER" id="PTHR23355:SF9">
    <property type="entry name" value="DIS3-LIKE EXONUCLEASE 2"/>
    <property type="match status" value="1"/>
</dbReference>
<evidence type="ECO:0000313" key="4">
    <source>
        <dbReference type="Proteomes" id="UP000014243"/>
    </source>
</evidence>
<dbReference type="SMART" id="SM00316">
    <property type="entry name" value="S1"/>
    <property type="match status" value="1"/>
</dbReference>
<dbReference type="EMBL" id="ANKC01000129">
    <property type="protein sequence ID" value="EPC87046.1"/>
    <property type="molecule type" value="Genomic_DNA"/>
</dbReference>
<dbReference type="GO" id="GO:0004540">
    <property type="term" value="F:RNA nuclease activity"/>
    <property type="evidence" value="ECO:0007669"/>
    <property type="project" value="InterPro"/>
</dbReference>
<dbReference type="InterPro" id="IPR012340">
    <property type="entry name" value="NA-bd_OB-fold"/>
</dbReference>
<dbReference type="InterPro" id="IPR003029">
    <property type="entry name" value="S1_domain"/>
</dbReference>
<dbReference type="SUPFAM" id="SSF50249">
    <property type="entry name" value="Nucleic acid-binding proteins"/>
    <property type="match status" value="2"/>
</dbReference>
<dbReference type="CDD" id="cd04471">
    <property type="entry name" value="S1_RNase_R"/>
    <property type="match status" value="1"/>
</dbReference>
<dbReference type="AlphaFoldDB" id="S2STL2"/>
<dbReference type="PANTHER" id="PTHR23355">
    <property type="entry name" value="RIBONUCLEASE"/>
    <property type="match status" value="1"/>
</dbReference>
<proteinExistence type="predicted"/>
<feature type="domain" description="S1 motif" evidence="2">
    <location>
        <begin position="164"/>
        <end position="244"/>
    </location>
</feature>
<dbReference type="Proteomes" id="UP000014243">
    <property type="component" value="Unassembled WGS sequence"/>
</dbReference>
<dbReference type="InterPro" id="IPR001900">
    <property type="entry name" value="RNase_II/R"/>
</dbReference>
<accession>S2STL2</accession>
<sequence length="312" mass="35302">KQHLPFLYRVHETPDADRIKEFMEFIASFGITVPMKKGKEITPKQLQDVVTDVTGTPEEAMVSVKMLRSLKQARYSPDPLGHFGLAAKYYCHFTSPIRRYPDLVAHRLIRDYAVEGTGDDIKASWNKKLPDIAAQASMAERRSIDAERAVDDLKKAEFMADKVGEEFDAVVSGVTSFGMFVALPNTVEGLVHITRMTDDYYSFIDSQMALVGERTKRTYRIGQSLRVKLDNVDIDQRQVDFSLIPDENTPTSDLGKFVKKEDRRERRPNGNKPGFGNNNHGGPNRNQHNNRPRKPAGAPHQGKHYNAKRGTK</sequence>
<dbReference type="Gene3D" id="2.40.50.140">
    <property type="entry name" value="Nucleic acid-binding proteins"/>
    <property type="match status" value="1"/>
</dbReference>
<feature type="compositionally biased region" description="Low complexity" evidence="1">
    <location>
        <begin position="270"/>
        <end position="287"/>
    </location>
</feature>
<protein>
    <submittedName>
        <fullName evidence="3">Exoribonuclease R</fullName>
    </submittedName>
</protein>
<evidence type="ECO:0000256" key="1">
    <source>
        <dbReference type="SAM" id="MobiDB-lite"/>
    </source>
</evidence>
<dbReference type="GO" id="GO:0006402">
    <property type="term" value="P:mRNA catabolic process"/>
    <property type="evidence" value="ECO:0007669"/>
    <property type="project" value="TreeGrafter"/>
</dbReference>
<feature type="non-terminal residue" evidence="3">
    <location>
        <position position="1"/>
    </location>
</feature>